<dbReference type="SUPFAM" id="SSF53474">
    <property type="entry name" value="alpha/beta-Hydrolases"/>
    <property type="match status" value="1"/>
</dbReference>
<dbReference type="GO" id="GO:0016787">
    <property type="term" value="F:hydrolase activity"/>
    <property type="evidence" value="ECO:0007669"/>
    <property type="project" value="UniProtKB-KW"/>
</dbReference>
<dbReference type="Gene3D" id="1.20.1440.110">
    <property type="entry name" value="acylaminoacyl peptidase"/>
    <property type="match status" value="1"/>
</dbReference>
<reference evidence="2" key="1">
    <citation type="journal article" date="2023" name="Mol. Phylogenet. Evol.">
        <title>Genome-scale phylogeny and comparative genomics of the fungal order Sordariales.</title>
        <authorList>
            <person name="Hensen N."/>
            <person name="Bonometti L."/>
            <person name="Westerberg I."/>
            <person name="Brannstrom I.O."/>
            <person name="Guillou S."/>
            <person name="Cros-Aarteil S."/>
            <person name="Calhoun S."/>
            <person name="Haridas S."/>
            <person name="Kuo A."/>
            <person name="Mondo S."/>
            <person name="Pangilinan J."/>
            <person name="Riley R."/>
            <person name="LaButti K."/>
            <person name="Andreopoulos B."/>
            <person name="Lipzen A."/>
            <person name="Chen C."/>
            <person name="Yan M."/>
            <person name="Daum C."/>
            <person name="Ng V."/>
            <person name="Clum A."/>
            <person name="Steindorff A."/>
            <person name="Ohm R.A."/>
            <person name="Martin F."/>
            <person name="Silar P."/>
            <person name="Natvig D.O."/>
            <person name="Lalanne C."/>
            <person name="Gautier V."/>
            <person name="Ament-Velasquez S.L."/>
            <person name="Kruys A."/>
            <person name="Hutchinson M.I."/>
            <person name="Powell A.J."/>
            <person name="Barry K."/>
            <person name="Miller A.N."/>
            <person name="Grigoriev I.V."/>
            <person name="Debuchy R."/>
            <person name="Gladieux P."/>
            <person name="Hiltunen Thoren M."/>
            <person name="Johannesson H."/>
        </authorList>
    </citation>
    <scope>NUCLEOTIDE SEQUENCE</scope>
    <source>
        <strain evidence="2">CBS 333.67</strain>
    </source>
</reference>
<name>A0AAJ0GTP6_9PEZI</name>
<gene>
    <name evidence="2" type="ORF">B0T15DRAFT_556529</name>
</gene>
<protein>
    <submittedName>
        <fullName evidence="2">Alpha/Beta hydrolase protein</fullName>
    </submittedName>
</protein>
<dbReference type="Proteomes" id="UP001273166">
    <property type="component" value="Unassembled WGS sequence"/>
</dbReference>
<comment type="caution">
    <text evidence="2">The sequence shown here is derived from an EMBL/GenBank/DDBJ whole genome shotgun (WGS) entry which is preliminary data.</text>
</comment>
<evidence type="ECO:0000313" key="2">
    <source>
        <dbReference type="EMBL" id="KAK3305948.1"/>
    </source>
</evidence>
<evidence type="ECO:0000256" key="1">
    <source>
        <dbReference type="ARBA" id="ARBA00022801"/>
    </source>
</evidence>
<evidence type="ECO:0000313" key="3">
    <source>
        <dbReference type="Proteomes" id="UP001273166"/>
    </source>
</evidence>
<dbReference type="GeneID" id="87889249"/>
<sequence>MFKFFGSNFYNFEATRILGSTSTEGCEVAEFTEAVSKIRQHDPESWYHAWHEQSQRAEAIAREAIRSGHVDAARKALLRASNYARASGYMFPWAGNDDRILQAAERSISLFREAIPYMDCRVMVLEIAYQEGDEPPLPGYLYLPPPSRTMGGVGTQGTPVIVLCGGADATQEELYFAFVSAGLNLGYAVVTFDGPGQGMMLKKHKIVMRPNFEAVTARVLDHIQHMAAGNPNLRLDTDRMAVMGVSMGAYYALRSSLDPRVKACVSIDPFYGLWRLALTRMPTWYAKMWTSGWLPEQVFNASIHLQMRLHFPTRWEFQLGMAMMGTSTPGDTLRRFQQFDLDAASDGKGSIVGRIRCPVMLTGASRSVYATADESTIAIYNGLSQVPDLLKEVWIPEEVGNGGLTGKVGAWGLLAQKSFQFLDKSLHVVREPSGGNCQISQASKETAPQC</sequence>
<reference evidence="2" key="2">
    <citation type="submission" date="2023-06" db="EMBL/GenBank/DDBJ databases">
        <authorList>
            <consortium name="Lawrence Berkeley National Laboratory"/>
            <person name="Mondo S.J."/>
            <person name="Hensen N."/>
            <person name="Bonometti L."/>
            <person name="Westerberg I."/>
            <person name="Brannstrom I.O."/>
            <person name="Guillou S."/>
            <person name="Cros-Aarteil S."/>
            <person name="Calhoun S."/>
            <person name="Haridas S."/>
            <person name="Kuo A."/>
            <person name="Pangilinan J."/>
            <person name="Riley R."/>
            <person name="Labutti K."/>
            <person name="Andreopoulos B."/>
            <person name="Lipzen A."/>
            <person name="Chen C."/>
            <person name="Yanf M."/>
            <person name="Daum C."/>
            <person name="Ng V."/>
            <person name="Clum A."/>
            <person name="Steindorff A."/>
            <person name="Ohm R."/>
            <person name="Martin F."/>
            <person name="Silar P."/>
            <person name="Natvig D."/>
            <person name="Lalanne C."/>
            <person name="Gautier V."/>
            <person name="Ament-Velasquez S.L."/>
            <person name="Kruys A."/>
            <person name="Hutchinson M.I."/>
            <person name="Powell A.J."/>
            <person name="Barry K."/>
            <person name="Miller A.N."/>
            <person name="Grigoriev I.V."/>
            <person name="Debuchy R."/>
            <person name="Gladieux P."/>
            <person name="Thoren M.H."/>
            <person name="Johannesson H."/>
        </authorList>
    </citation>
    <scope>NUCLEOTIDE SEQUENCE</scope>
    <source>
        <strain evidence="2">CBS 333.67</strain>
    </source>
</reference>
<dbReference type="RefSeq" id="XP_062721728.1">
    <property type="nucleotide sequence ID" value="XM_062870420.1"/>
</dbReference>
<proteinExistence type="predicted"/>
<dbReference type="Gene3D" id="3.40.50.1820">
    <property type="entry name" value="alpha/beta hydrolase"/>
    <property type="match status" value="1"/>
</dbReference>
<dbReference type="PANTHER" id="PTHR22946">
    <property type="entry name" value="DIENELACTONE HYDROLASE DOMAIN-CONTAINING PROTEIN-RELATED"/>
    <property type="match status" value="1"/>
</dbReference>
<dbReference type="InterPro" id="IPR050261">
    <property type="entry name" value="FrsA_esterase"/>
</dbReference>
<dbReference type="AlphaFoldDB" id="A0AAJ0GTP6"/>
<keyword evidence="1 2" id="KW-0378">Hydrolase</keyword>
<dbReference type="EMBL" id="JAUDZG010000004">
    <property type="protein sequence ID" value="KAK3305948.1"/>
    <property type="molecule type" value="Genomic_DNA"/>
</dbReference>
<accession>A0AAJ0GTP6</accession>
<dbReference type="Pfam" id="PF06500">
    <property type="entry name" value="FrsA-like"/>
    <property type="match status" value="1"/>
</dbReference>
<dbReference type="PANTHER" id="PTHR22946:SF13">
    <property type="entry name" value="ALPHA_BETA HYDROLASE PSOB"/>
    <property type="match status" value="1"/>
</dbReference>
<dbReference type="InterPro" id="IPR029058">
    <property type="entry name" value="AB_hydrolase_fold"/>
</dbReference>
<dbReference type="InterPro" id="IPR010520">
    <property type="entry name" value="FrsA-like"/>
</dbReference>
<organism evidence="2 3">
    <name type="scientific">Chaetomium strumarium</name>
    <dbReference type="NCBI Taxonomy" id="1170767"/>
    <lineage>
        <taxon>Eukaryota</taxon>
        <taxon>Fungi</taxon>
        <taxon>Dikarya</taxon>
        <taxon>Ascomycota</taxon>
        <taxon>Pezizomycotina</taxon>
        <taxon>Sordariomycetes</taxon>
        <taxon>Sordariomycetidae</taxon>
        <taxon>Sordariales</taxon>
        <taxon>Chaetomiaceae</taxon>
        <taxon>Chaetomium</taxon>
    </lineage>
</organism>
<keyword evidence="3" id="KW-1185">Reference proteome</keyword>